<dbReference type="PROSITE" id="PS50109">
    <property type="entry name" value="HIS_KIN"/>
    <property type="match status" value="1"/>
</dbReference>
<feature type="domain" description="PAC" evidence="8">
    <location>
        <begin position="204"/>
        <end position="256"/>
    </location>
</feature>
<dbReference type="CDD" id="cd00082">
    <property type="entry name" value="HisKA"/>
    <property type="match status" value="1"/>
</dbReference>
<dbReference type="PRINTS" id="PR00344">
    <property type="entry name" value="BCTRLSENSOR"/>
</dbReference>
<evidence type="ECO:0000256" key="5">
    <source>
        <dbReference type="ARBA" id="ARBA00022777"/>
    </source>
</evidence>
<dbReference type="Pfam" id="PF02518">
    <property type="entry name" value="HATPase_c"/>
    <property type="match status" value="1"/>
</dbReference>
<dbReference type="InterPro" id="IPR052162">
    <property type="entry name" value="Sensor_kinase/Photoreceptor"/>
</dbReference>
<dbReference type="InterPro" id="IPR003594">
    <property type="entry name" value="HATPase_dom"/>
</dbReference>
<keyword evidence="10" id="KW-1185">Reference proteome</keyword>
<dbReference type="GO" id="GO:0000155">
    <property type="term" value="F:phosphorelay sensor kinase activity"/>
    <property type="evidence" value="ECO:0007669"/>
    <property type="project" value="InterPro"/>
</dbReference>
<evidence type="ECO:0000259" key="8">
    <source>
        <dbReference type="PROSITE" id="PS50113"/>
    </source>
</evidence>
<dbReference type="SUPFAM" id="SSF55785">
    <property type="entry name" value="PYP-like sensor domain (PAS domain)"/>
    <property type="match status" value="3"/>
</dbReference>
<dbReference type="Gene3D" id="1.10.287.130">
    <property type="match status" value="1"/>
</dbReference>
<feature type="domain" description="PAC" evidence="8">
    <location>
        <begin position="329"/>
        <end position="382"/>
    </location>
</feature>
<dbReference type="SMART" id="SM00091">
    <property type="entry name" value="PAS"/>
    <property type="match status" value="3"/>
</dbReference>
<dbReference type="InterPro" id="IPR001610">
    <property type="entry name" value="PAC"/>
</dbReference>
<dbReference type="SMART" id="SM00388">
    <property type="entry name" value="HisKA"/>
    <property type="match status" value="1"/>
</dbReference>
<dbReference type="Pfam" id="PF13426">
    <property type="entry name" value="PAS_9"/>
    <property type="match status" value="1"/>
</dbReference>
<dbReference type="PANTHER" id="PTHR43304:SF1">
    <property type="entry name" value="PAC DOMAIN-CONTAINING PROTEIN"/>
    <property type="match status" value="1"/>
</dbReference>
<dbReference type="InterPro" id="IPR013767">
    <property type="entry name" value="PAS_fold"/>
</dbReference>
<dbReference type="InterPro" id="IPR005467">
    <property type="entry name" value="His_kinase_dom"/>
</dbReference>
<feature type="domain" description="PAS" evidence="7">
    <location>
        <begin position="4"/>
        <end position="77"/>
    </location>
</feature>
<dbReference type="InterPro" id="IPR000014">
    <property type="entry name" value="PAS"/>
</dbReference>
<accession>A0A7D4QXG4</accession>
<feature type="domain" description="PAS" evidence="7">
    <location>
        <begin position="132"/>
        <end position="188"/>
    </location>
</feature>
<gene>
    <name evidence="9" type="ORF">HQ865_24295</name>
</gene>
<dbReference type="InterPro" id="IPR000700">
    <property type="entry name" value="PAS-assoc_C"/>
</dbReference>
<evidence type="ECO:0000256" key="2">
    <source>
        <dbReference type="ARBA" id="ARBA00012438"/>
    </source>
</evidence>
<keyword evidence="5 9" id="KW-0418">Kinase</keyword>
<dbReference type="Proteomes" id="UP000505355">
    <property type="component" value="Chromosome"/>
</dbReference>
<dbReference type="InterPro" id="IPR004358">
    <property type="entry name" value="Sig_transdc_His_kin-like_C"/>
</dbReference>
<keyword evidence="4" id="KW-0808">Transferase</keyword>
<dbReference type="SMART" id="SM00387">
    <property type="entry name" value="HATPase_c"/>
    <property type="match status" value="1"/>
</dbReference>
<dbReference type="InterPro" id="IPR013655">
    <property type="entry name" value="PAS_fold_3"/>
</dbReference>
<dbReference type="EMBL" id="CP054139">
    <property type="protein sequence ID" value="QKJ32749.1"/>
    <property type="molecule type" value="Genomic_DNA"/>
</dbReference>
<evidence type="ECO:0000256" key="4">
    <source>
        <dbReference type="ARBA" id="ARBA00022679"/>
    </source>
</evidence>
<dbReference type="Gene3D" id="3.30.450.20">
    <property type="entry name" value="PAS domain"/>
    <property type="match status" value="3"/>
</dbReference>
<dbReference type="PROSITE" id="PS50112">
    <property type="entry name" value="PAS"/>
    <property type="match status" value="2"/>
</dbReference>
<dbReference type="SUPFAM" id="SSF47384">
    <property type="entry name" value="Homodimeric domain of signal transducing histidine kinase"/>
    <property type="match status" value="1"/>
</dbReference>
<dbReference type="PANTHER" id="PTHR43304">
    <property type="entry name" value="PHYTOCHROME-LIKE PROTEIN CPH1"/>
    <property type="match status" value="1"/>
</dbReference>
<reference evidence="9 10" key="1">
    <citation type="submission" date="2020-05" db="EMBL/GenBank/DDBJ databases">
        <title>Mucilaginibacter mali sp. nov.</title>
        <authorList>
            <person name="Kim H.S."/>
            <person name="Lee K.C."/>
            <person name="Suh M.K."/>
            <person name="Kim J.-S."/>
            <person name="Han K.-I."/>
            <person name="Eom M.K."/>
            <person name="Shin Y.K."/>
            <person name="Lee J.-S."/>
        </authorList>
    </citation>
    <scope>NUCLEOTIDE SEQUENCE [LARGE SCALE GENOMIC DNA]</scope>
    <source>
        <strain evidence="9 10">G2-14</strain>
    </source>
</reference>
<dbReference type="Gene3D" id="3.30.565.10">
    <property type="entry name" value="Histidine kinase-like ATPase, C-terminal domain"/>
    <property type="match status" value="1"/>
</dbReference>
<name>A0A7D4QXG4_9SPHI</name>
<evidence type="ECO:0000256" key="1">
    <source>
        <dbReference type="ARBA" id="ARBA00000085"/>
    </source>
</evidence>
<organism evidence="9 10">
    <name type="scientific">Mucilaginibacter mali</name>
    <dbReference type="NCBI Taxonomy" id="2740462"/>
    <lineage>
        <taxon>Bacteria</taxon>
        <taxon>Pseudomonadati</taxon>
        <taxon>Bacteroidota</taxon>
        <taxon>Sphingobacteriia</taxon>
        <taxon>Sphingobacteriales</taxon>
        <taxon>Sphingobacteriaceae</taxon>
        <taxon>Mucilaginibacter</taxon>
    </lineage>
</organism>
<evidence type="ECO:0000256" key="3">
    <source>
        <dbReference type="ARBA" id="ARBA00022553"/>
    </source>
</evidence>
<dbReference type="InterPro" id="IPR036890">
    <property type="entry name" value="HATPase_C_sf"/>
</dbReference>
<keyword evidence="3" id="KW-0597">Phosphoprotein</keyword>
<dbReference type="SUPFAM" id="SSF55874">
    <property type="entry name" value="ATPase domain of HSP90 chaperone/DNA topoisomerase II/histidine kinase"/>
    <property type="match status" value="1"/>
</dbReference>
<dbReference type="InterPro" id="IPR035965">
    <property type="entry name" value="PAS-like_dom_sf"/>
</dbReference>
<dbReference type="CDD" id="cd00130">
    <property type="entry name" value="PAS"/>
    <property type="match status" value="2"/>
</dbReference>
<evidence type="ECO:0000313" key="10">
    <source>
        <dbReference type="Proteomes" id="UP000505355"/>
    </source>
</evidence>
<dbReference type="InterPro" id="IPR036097">
    <property type="entry name" value="HisK_dim/P_sf"/>
</dbReference>
<dbReference type="Pfam" id="PF00512">
    <property type="entry name" value="HisKA"/>
    <property type="match status" value="1"/>
</dbReference>
<dbReference type="RefSeq" id="WP_173417395.1">
    <property type="nucleotide sequence ID" value="NZ_CP054139.1"/>
</dbReference>
<sequence>MEYTQQELMNFFNATDDVFFSADRITFRLTKISNACKALFGYEPDELLGDLELWFNLAHPEDRHLAVHSHEQLLRGEQIKSRYRIIRKDGAIRWVEKKVIPVLNDNGEVIQVDGMVRDITESKIAEEKLRENEARYRRIVETSQEGIWTIDEHNKTNFVNKKICELLGYTPEEMLGRSLFDFFDDEERISAATRMDNRRMGVKENIDIRYKTKSGENLWTNISANPIFDDTGRYKGSLAMITDISKRKKDEEALKISEANLRTLFNNTDSSYVLFNSDLKIVSFNNLAQQYSIAQNNKKLEVNRSVKDYFTEKRWPFIQEILDKVKNEGSAEYELSFISNGAAKWHHVRWLTVKNDDQENWGFILANKDITEAKTAALERERITTDLIQHNKDLEQFTYIISHNLRSPVANILGLAELLNARTTSAAEKDMVFEMVASAVRNLDTIIRDLNHILQVREPMNEKKEMVLFKDVVESIETTILNSAIKENVLIDCDFAEIESMYTIRSYLYSIFYNLLSNSIKFRKPGIPARISIKSHRYLLNDRLELRFKDNGKGIDLAKNTANLFGLYKRFDTSTEGKGMGLFMVKTQVEALGGTIHIESQPDEGTEFIVQFGLQAPIH</sequence>
<dbReference type="KEGG" id="mmab:HQ865_24295"/>
<feature type="domain" description="Histidine kinase" evidence="6">
    <location>
        <begin position="400"/>
        <end position="616"/>
    </location>
</feature>
<proteinExistence type="predicted"/>
<dbReference type="SMART" id="SM00086">
    <property type="entry name" value="PAC"/>
    <property type="match status" value="3"/>
</dbReference>
<dbReference type="NCBIfam" id="TIGR00229">
    <property type="entry name" value="sensory_box"/>
    <property type="match status" value="2"/>
</dbReference>
<dbReference type="EC" id="2.7.13.3" evidence="2"/>
<evidence type="ECO:0000259" key="6">
    <source>
        <dbReference type="PROSITE" id="PS50109"/>
    </source>
</evidence>
<dbReference type="AlphaFoldDB" id="A0A7D4QXG4"/>
<comment type="catalytic activity">
    <reaction evidence="1">
        <text>ATP + protein L-histidine = ADP + protein N-phospho-L-histidine.</text>
        <dbReference type="EC" id="2.7.13.3"/>
    </reaction>
</comment>
<dbReference type="Pfam" id="PF00989">
    <property type="entry name" value="PAS"/>
    <property type="match status" value="1"/>
</dbReference>
<feature type="domain" description="PAC" evidence="8">
    <location>
        <begin position="79"/>
        <end position="131"/>
    </location>
</feature>
<protein>
    <recommendedName>
        <fullName evidence="2">histidine kinase</fullName>
        <ecNumber evidence="2">2.7.13.3</ecNumber>
    </recommendedName>
</protein>
<evidence type="ECO:0000259" key="7">
    <source>
        <dbReference type="PROSITE" id="PS50112"/>
    </source>
</evidence>
<evidence type="ECO:0000313" key="9">
    <source>
        <dbReference type="EMBL" id="QKJ32749.1"/>
    </source>
</evidence>
<dbReference type="InterPro" id="IPR003661">
    <property type="entry name" value="HisK_dim/P_dom"/>
</dbReference>
<dbReference type="PROSITE" id="PS50113">
    <property type="entry name" value="PAC"/>
    <property type="match status" value="3"/>
</dbReference>
<dbReference type="Pfam" id="PF08447">
    <property type="entry name" value="PAS_3"/>
    <property type="match status" value="1"/>
</dbReference>